<organism evidence="1 2">
    <name type="scientific">Sphaerodactylus townsendi</name>
    <dbReference type="NCBI Taxonomy" id="933632"/>
    <lineage>
        <taxon>Eukaryota</taxon>
        <taxon>Metazoa</taxon>
        <taxon>Chordata</taxon>
        <taxon>Craniata</taxon>
        <taxon>Vertebrata</taxon>
        <taxon>Euteleostomi</taxon>
        <taxon>Lepidosauria</taxon>
        <taxon>Squamata</taxon>
        <taxon>Bifurcata</taxon>
        <taxon>Gekkota</taxon>
        <taxon>Sphaerodactylidae</taxon>
        <taxon>Sphaerodactylus</taxon>
    </lineage>
</organism>
<reference evidence="1" key="1">
    <citation type="submission" date="2021-08" db="EMBL/GenBank/DDBJ databases">
        <title>The first chromosome-level gecko genome reveals the dynamic sex chromosomes of Neotropical dwarf geckos (Sphaerodactylidae: Sphaerodactylus).</title>
        <authorList>
            <person name="Pinto B.J."/>
            <person name="Keating S.E."/>
            <person name="Gamble T."/>
        </authorList>
    </citation>
    <scope>NUCLEOTIDE SEQUENCE</scope>
    <source>
        <strain evidence="1">TG3544</strain>
    </source>
</reference>
<dbReference type="Proteomes" id="UP000827872">
    <property type="component" value="Linkage Group LG11"/>
</dbReference>
<comment type="caution">
    <text evidence="1">The sequence shown here is derived from an EMBL/GenBank/DDBJ whole genome shotgun (WGS) entry which is preliminary data.</text>
</comment>
<sequence>MTSLETQQGEVSARAEAGRPISADLTGTSDSSSDPAEGSRMQSGEATTLGGDPTPTGFSDSTNLFLTAPLDGSQVVTVRRHRGPDYYRDSQIVGFGSASWATAPLARNVSVAGRPSEGADSSEAEAWRMLQASEEAWDSEREEYRRALHQMEKSMGHLWAALVQAQQAAPAPVMGPALGQPAPASMPVQGAAAIVAAPAQPLQPAPVPLPAPAAVQVPAIARVQAVLVENYVNEFTAQQVIRRIQWVLPHHPHPDVTICSELPLHRFSVLQMGCK</sequence>
<keyword evidence="2" id="KW-1185">Reference proteome</keyword>
<proteinExistence type="predicted"/>
<evidence type="ECO:0000313" key="2">
    <source>
        <dbReference type="Proteomes" id="UP000827872"/>
    </source>
</evidence>
<protein>
    <submittedName>
        <fullName evidence="1">Uncharacterized protein</fullName>
    </submittedName>
</protein>
<evidence type="ECO:0000313" key="1">
    <source>
        <dbReference type="EMBL" id="KAH8010344.1"/>
    </source>
</evidence>
<dbReference type="EMBL" id="CM037624">
    <property type="protein sequence ID" value="KAH8010344.1"/>
    <property type="molecule type" value="Genomic_DNA"/>
</dbReference>
<name>A0ACB8FTG5_9SAUR</name>
<accession>A0ACB8FTG5</accession>
<gene>
    <name evidence="1" type="ORF">K3G42_002196</name>
</gene>